<proteinExistence type="inferred from homology"/>
<keyword evidence="5" id="KW-1185">Reference proteome</keyword>
<reference evidence="4 5" key="1">
    <citation type="submission" date="2018-01" db="EMBL/GenBank/DDBJ databases">
        <title>Genome Sequencing and Assembly of Anaerobacter polyendosporus strain CT4.</title>
        <authorList>
            <person name="Tachaapaikoon C."/>
            <person name="Sutheeworapong S."/>
            <person name="Jenjaroenpun P."/>
            <person name="Wongsurawat T."/>
            <person name="Nookeaw I."/>
            <person name="Cheawchanlertfa P."/>
            <person name="Kosugi A."/>
            <person name="Cheevadhanarak S."/>
            <person name="Ratanakhanokchai K."/>
        </authorList>
    </citation>
    <scope>NUCLEOTIDE SEQUENCE [LARGE SCALE GENOMIC DNA]</scope>
    <source>
        <strain evidence="4 5">CT4</strain>
    </source>
</reference>
<dbReference type="PANTHER" id="PTHR43649:SF34">
    <property type="entry name" value="ABC TRANSPORTER PERIPLASMIC-BINDING PROTEIN YCJN-RELATED"/>
    <property type="match status" value="1"/>
</dbReference>
<dbReference type="InterPro" id="IPR006059">
    <property type="entry name" value="SBP"/>
</dbReference>
<evidence type="ECO:0000313" key="5">
    <source>
        <dbReference type="Proteomes" id="UP000286268"/>
    </source>
</evidence>
<dbReference type="KEGG" id="cmah:C1I91_12085"/>
<keyword evidence="3" id="KW-0732">Signal</keyword>
<organism evidence="4 5">
    <name type="scientific">Clostridium manihotivorum</name>
    <dbReference type="NCBI Taxonomy" id="2320868"/>
    <lineage>
        <taxon>Bacteria</taxon>
        <taxon>Bacillati</taxon>
        <taxon>Bacillota</taxon>
        <taxon>Clostridia</taxon>
        <taxon>Eubacteriales</taxon>
        <taxon>Clostridiaceae</taxon>
        <taxon>Clostridium</taxon>
    </lineage>
</organism>
<evidence type="ECO:0000256" key="1">
    <source>
        <dbReference type="ARBA" id="ARBA00008520"/>
    </source>
</evidence>
<dbReference type="EMBL" id="CP025746">
    <property type="protein sequence ID" value="QAA32316.1"/>
    <property type="molecule type" value="Genomic_DNA"/>
</dbReference>
<dbReference type="Proteomes" id="UP000286268">
    <property type="component" value="Chromosome"/>
</dbReference>
<evidence type="ECO:0000256" key="3">
    <source>
        <dbReference type="ARBA" id="ARBA00022729"/>
    </source>
</evidence>
<dbReference type="SUPFAM" id="SSF53850">
    <property type="entry name" value="Periplasmic binding protein-like II"/>
    <property type="match status" value="1"/>
</dbReference>
<gene>
    <name evidence="4" type="ORF">C1I91_12085</name>
</gene>
<keyword evidence="2" id="KW-0813">Transport</keyword>
<dbReference type="RefSeq" id="WP_128213103.1">
    <property type="nucleotide sequence ID" value="NZ_CP025746.1"/>
</dbReference>
<dbReference type="AlphaFoldDB" id="A0A3R5U8Z5"/>
<dbReference type="InterPro" id="IPR050490">
    <property type="entry name" value="Bact_solute-bd_prot1"/>
</dbReference>
<dbReference type="Pfam" id="PF01547">
    <property type="entry name" value="SBP_bac_1"/>
    <property type="match status" value="1"/>
</dbReference>
<evidence type="ECO:0000313" key="4">
    <source>
        <dbReference type="EMBL" id="QAA32316.1"/>
    </source>
</evidence>
<dbReference type="Gene3D" id="3.40.190.10">
    <property type="entry name" value="Periplasmic binding protein-like II"/>
    <property type="match status" value="1"/>
</dbReference>
<dbReference type="OrthoDB" id="1918191at2"/>
<comment type="similarity">
    <text evidence="1">Belongs to the bacterial solute-binding protein 1 family.</text>
</comment>
<accession>A0A3R5U8Z5</accession>
<sequence>MKKKKVLIVLLLAVIVVVLGSYPIIFKRKPTVAKEENVLKLYVLGSDENNYDRRIQAVVREYEKKYTNIKIKVVVFNASTSDGVDNYVKKMLTDTLADDGPDILVLDSQTTRKLEKADMLVDLGAFIEKDRDFKKEDYNMKVIEGGKYKGKQVIMPFDYYVNQYITTEELLKKNNLNLQENYTEKQFIKELSSYIASASKDRKKLLFANQVNIEDFIEGSGVNFIDYDSKKAYFDKPEFKEIVEDYKKIYNSSKKDSEVTGRSGTDGFEALKNGTALLSNDPIDMRDTFFPYESLIKQTIKENLIINVIPGYSGGERITPIVNGSLAISKNAKNKAAAYNFIKLAISEEIQKNRQIPFMIPVNKKAARELEQQYIKNEVNSTFEYSKSLTVVKQPLSENFKAYYDKIIDQVDEAKVTNSEVENMMMECLTPYFEDKASYETCLKILENKINLYLNE</sequence>
<name>A0A3R5U8Z5_9CLOT</name>
<protein>
    <submittedName>
        <fullName evidence="4">Sugar ABC transporter substrate-binding protein</fullName>
    </submittedName>
</protein>
<dbReference type="PANTHER" id="PTHR43649">
    <property type="entry name" value="ARABINOSE-BINDING PROTEIN-RELATED"/>
    <property type="match status" value="1"/>
</dbReference>
<evidence type="ECO:0000256" key="2">
    <source>
        <dbReference type="ARBA" id="ARBA00022448"/>
    </source>
</evidence>